<protein>
    <submittedName>
        <fullName evidence="2">Uncharacterized protein</fullName>
    </submittedName>
</protein>
<name>A0AAJ5D2V4_PANPU</name>
<sequence>MPPRYARSHALRAIRRASAMSCATTMAHALVVLGPLLCAAAMAPAHAQSTPPATAPVDPFHQPCVAVHAEHGRIAPGSPRLSRIVRDATASFYRRYVDLENRCAALRSLAPTRDVDASTIWYVDARAHGTHAAVRPSGAEGLHRTTS</sequence>
<dbReference type="EMBL" id="UGSJ01000001">
    <property type="protein sequence ID" value="SUA93094.1"/>
    <property type="molecule type" value="Genomic_DNA"/>
</dbReference>
<evidence type="ECO:0000313" key="2">
    <source>
        <dbReference type="EMBL" id="SUA93094.1"/>
    </source>
</evidence>
<organism evidence="2 3">
    <name type="scientific">Pandoraea pulmonicola</name>
    <dbReference type="NCBI Taxonomy" id="93221"/>
    <lineage>
        <taxon>Bacteria</taxon>
        <taxon>Pseudomonadati</taxon>
        <taxon>Pseudomonadota</taxon>
        <taxon>Betaproteobacteria</taxon>
        <taxon>Burkholderiales</taxon>
        <taxon>Burkholderiaceae</taxon>
        <taxon>Pandoraea</taxon>
    </lineage>
</organism>
<dbReference type="Proteomes" id="UP000254589">
    <property type="component" value="Unassembled WGS sequence"/>
</dbReference>
<dbReference type="AlphaFoldDB" id="A0AAJ5D2V4"/>
<feature type="signal peptide" evidence="1">
    <location>
        <begin position="1"/>
        <end position="47"/>
    </location>
</feature>
<feature type="chain" id="PRO_5042540647" evidence="1">
    <location>
        <begin position="48"/>
        <end position="147"/>
    </location>
</feature>
<keyword evidence="1" id="KW-0732">Signal</keyword>
<proteinExistence type="predicted"/>
<gene>
    <name evidence="2" type="ORF">NCTC13159_04646</name>
</gene>
<comment type="caution">
    <text evidence="2">The sequence shown here is derived from an EMBL/GenBank/DDBJ whole genome shotgun (WGS) entry which is preliminary data.</text>
</comment>
<evidence type="ECO:0000313" key="3">
    <source>
        <dbReference type="Proteomes" id="UP000254589"/>
    </source>
</evidence>
<evidence type="ECO:0000256" key="1">
    <source>
        <dbReference type="SAM" id="SignalP"/>
    </source>
</evidence>
<accession>A0AAJ5D2V4</accession>
<reference evidence="2 3" key="1">
    <citation type="submission" date="2018-06" db="EMBL/GenBank/DDBJ databases">
        <authorList>
            <consortium name="Pathogen Informatics"/>
            <person name="Doyle S."/>
        </authorList>
    </citation>
    <scope>NUCLEOTIDE SEQUENCE [LARGE SCALE GENOMIC DNA]</scope>
    <source>
        <strain evidence="2 3">NCTC13159</strain>
    </source>
</reference>